<evidence type="ECO:0000313" key="3">
    <source>
        <dbReference type="Proteomes" id="UP000019140"/>
    </source>
</evidence>
<gene>
    <name evidence="2" type="ORF">ETSY2_52285</name>
</gene>
<feature type="non-terminal residue" evidence="2">
    <location>
        <position position="111"/>
    </location>
</feature>
<name>W4L4Y3_9BACT</name>
<dbReference type="GO" id="GO:1990238">
    <property type="term" value="F:double-stranded DNA endonuclease activity"/>
    <property type="evidence" value="ECO:0007669"/>
    <property type="project" value="TreeGrafter"/>
</dbReference>
<dbReference type="PANTHER" id="PTHR34611:SF2">
    <property type="entry name" value="INACTIVE RECOMBINATION-PROMOTING NUCLEASE-LIKE PROTEIN RPNE-RELATED"/>
    <property type="match status" value="1"/>
</dbReference>
<dbReference type="Proteomes" id="UP000019140">
    <property type="component" value="Unassembled WGS sequence"/>
</dbReference>
<evidence type="ECO:0000259" key="1">
    <source>
        <dbReference type="Pfam" id="PF04754"/>
    </source>
</evidence>
<reference evidence="2 3" key="1">
    <citation type="journal article" date="2014" name="Nature">
        <title>An environmental bacterial taxon with a large and distinct metabolic repertoire.</title>
        <authorList>
            <person name="Wilson M.C."/>
            <person name="Mori T."/>
            <person name="Ruckert C."/>
            <person name="Uria A.R."/>
            <person name="Helf M.J."/>
            <person name="Takada K."/>
            <person name="Gernert C."/>
            <person name="Steffens U.A."/>
            <person name="Heycke N."/>
            <person name="Schmitt S."/>
            <person name="Rinke C."/>
            <person name="Helfrich E.J."/>
            <person name="Brachmann A.O."/>
            <person name="Gurgui C."/>
            <person name="Wakimoto T."/>
            <person name="Kracht M."/>
            <person name="Crusemann M."/>
            <person name="Hentschel U."/>
            <person name="Abe I."/>
            <person name="Matsunaga S."/>
            <person name="Kalinowski J."/>
            <person name="Takeyama H."/>
            <person name="Piel J."/>
        </authorList>
    </citation>
    <scope>NUCLEOTIDE SEQUENCE [LARGE SCALE GENOMIC DNA]</scope>
    <source>
        <strain evidence="3">TSY2</strain>
    </source>
</reference>
<dbReference type="EMBL" id="AZHX01002753">
    <property type="protein sequence ID" value="ETW92939.1"/>
    <property type="molecule type" value="Genomic_DNA"/>
</dbReference>
<keyword evidence="3" id="KW-1185">Reference proteome</keyword>
<organism evidence="2 3">
    <name type="scientific">Candidatus Entotheonella gemina</name>
    <dbReference type="NCBI Taxonomy" id="1429439"/>
    <lineage>
        <taxon>Bacteria</taxon>
        <taxon>Pseudomonadati</taxon>
        <taxon>Nitrospinota/Tectimicrobiota group</taxon>
        <taxon>Candidatus Tectimicrobiota</taxon>
        <taxon>Candidatus Entotheonellia</taxon>
        <taxon>Candidatus Entotheonellales</taxon>
        <taxon>Candidatus Entotheonellaceae</taxon>
        <taxon>Candidatus Entotheonella</taxon>
    </lineage>
</organism>
<evidence type="ECO:0000313" key="2">
    <source>
        <dbReference type="EMBL" id="ETW92939.1"/>
    </source>
</evidence>
<comment type="caution">
    <text evidence="2">The sequence shown here is derived from an EMBL/GenBank/DDBJ whole genome shotgun (WGS) entry which is preliminary data.</text>
</comment>
<dbReference type="HOGENOM" id="CLU_2269337_0_0_7"/>
<dbReference type="Pfam" id="PF04754">
    <property type="entry name" value="Transposase_31"/>
    <property type="match status" value="1"/>
</dbReference>
<dbReference type="AlphaFoldDB" id="W4L4Y3"/>
<protein>
    <recommendedName>
        <fullName evidence="1">Transposase (putative) YhgA-like domain-containing protein</fullName>
    </recommendedName>
</protein>
<accession>W4L4Y3</accession>
<dbReference type="PANTHER" id="PTHR34611">
    <property type="match status" value="1"/>
</dbReference>
<dbReference type="GO" id="GO:0006310">
    <property type="term" value="P:DNA recombination"/>
    <property type="evidence" value="ECO:0007669"/>
    <property type="project" value="TreeGrafter"/>
</dbReference>
<feature type="domain" description="Transposase (putative) YhgA-like" evidence="1">
    <location>
        <begin position="19"/>
        <end position="95"/>
    </location>
</feature>
<dbReference type="InterPro" id="IPR006842">
    <property type="entry name" value="Transposase_31"/>
</dbReference>
<dbReference type="InterPro" id="IPR051699">
    <property type="entry name" value="Rpn/YhgA-like_nuclease"/>
</dbReference>
<proteinExistence type="predicted"/>
<sequence length="111" mass="12902">MAAKHQPQRGAMAEETHQIHDKLTQQILGQPESATSLLQRYLPRRVSQALDWPSLQRLNRSFVDDHWRRTEADFVYEVRRLADDDPVWIYILLEQCAGEALEWSDSLGSIT</sequence>